<dbReference type="PANTHER" id="PTHR43114:SF6">
    <property type="entry name" value="ADENINE DEAMINASE"/>
    <property type="match status" value="1"/>
</dbReference>
<accession>D3F0F4</accession>
<keyword evidence="4 7" id="KW-0378">Hydrolase</keyword>
<protein>
    <submittedName>
        <fullName evidence="7">Adenosine deaminase</fullName>
        <ecNumber evidence="7">3.5.4.4</ecNumber>
    </submittedName>
</protein>
<keyword evidence="3" id="KW-0479">Metal-binding</keyword>
<evidence type="ECO:0000313" key="7">
    <source>
        <dbReference type="EMBL" id="ADB52014.1"/>
    </source>
</evidence>
<dbReference type="GO" id="GO:0019239">
    <property type="term" value="F:deaminase activity"/>
    <property type="evidence" value="ECO:0007669"/>
    <property type="project" value="InterPro"/>
</dbReference>
<evidence type="ECO:0000256" key="4">
    <source>
        <dbReference type="ARBA" id="ARBA00022801"/>
    </source>
</evidence>
<keyword evidence="8" id="KW-1185">Reference proteome</keyword>
<evidence type="ECO:0000256" key="2">
    <source>
        <dbReference type="ARBA" id="ARBA00006676"/>
    </source>
</evidence>
<evidence type="ECO:0000256" key="3">
    <source>
        <dbReference type="ARBA" id="ARBA00022723"/>
    </source>
</evidence>
<proteinExistence type="inferred from homology"/>
<name>D3F0F4_CONWI</name>
<reference evidence="8" key="2">
    <citation type="submission" date="2010-01" db="EMBL/GenBank/DDBJ databases">
        <title>The complete genome of Conexibacter woesei DSM 14684.</title>
        <authorList>
            <consortium name="US DOE Joint Genome Institute (JGI-PGF)"/>
            <person name="Lucas S."/>
            <person name="Copeland A."/>
            <person name="Lapidus A."/>
            <person name="Glavina del Rio T."/>
            <person name="Dalin E."/>
            <person name="Tice H."/>
            <person name="Bruce D."/>
            <person name="Goodwin L."/>
            <person name="Pitluck S."/>
            <person name="Kyrpides N."/>
            <person name="Mavromatis K."/>
            <person name="Ivanova N."/>
            <person name="Mikhailova N."/>
            <person name="Chertkov O."/>
            <person name="Brettin T."/>
            <person name="Detter J.C."/>
            <person name="Han C."/>
            <person name="Larimer F."/>
            <person name="Land M."/>
            <person name="Hauser L."/>
            <person name="Markowitz V."/>
            <person name="Cheng J.-F."/>
            <person name="Hugenholtz P."/>
            <person name="Woyke T."/>
            <person name="Wu D."/>
            <person name="Pukall R."/>
            <person name="Steenblock K."/>
            <person name="Schneider S."/>
            <person name="Klenk H.-P."/>
            <person name="Eisen J.A."/>
        </authorList>
    </citation>
    <scope>NUCLEOTIDE SEQUENCE [LARGE SCALE GENOMIC DNA]</scope>
    <source>
        <strain evidence="8">DSM 14684 / CIP 108061 / JCM 11494 / NBRC 100937 / ID131577</strain>
    </source>
</reference>
<dbReference type="KEGG" id="cwo:Cwoe_3597"/>
<dbReference type="InterPro" id="IPR006330">
    <property type="entry name" value="Ado/ade_deaminase"/>
</dbReference>
<dbReference type="GO" id="GO:0016814">
    <property type="term" value="F:hydrolase activity, acting on carbon-nitrogen (but not peptide) bonds, in cyclic amidines"/>
    <property type="evidence" value="ECO:0007669"/>
    <property type="project" value="UniProtKB-ARBA"/>
</dbReference>
<evidence type="ECO:0000256" key="5">
    <source>
        <dbReference type="ARBA" id="ARBA00022833"/>
    </source>
</evidence>
<dbReference type="InterPro" id="IPR001365">
    <property type="entry name" value="A_deaminase_dom"/>
</dbReference>
<dbReference type="OrthoDB" id="9779574at2"/>
<sequence length="336" mass="35567">MSDTRDAGYPKIELHVHLEGAVSPAALLAAARRNGFALPVATVEQLAEFMRFRDFDHFIEAWFATTPALQTEQDYRELVVDYARRAQAQGAVYLEAIFSPTDKLTEQGIDLETVFTGFTDGVQAAREEVGIEVRLTPDITRGVDLDVAIATAEHAVRYKDRGIVALGLGGLEAQFPPEPYAPAFAIARAGGLGSVPHAGEVAGPASIRGALDTLAPDRIRHGVRAVEDPGLLRELADRGMVLDVCVLSNVRLGVVEAVTAHQLPALLAAGVPCTVNTDDPTFFACDLASEHAAARSLGADPRALFDAGVAGALCDAATKERLRALAVVHDWSGAGA</sequence>
<keyword evidence="5" id="KW-0862">Zinc</keyword>
<comment type="similarity">
    <text evidence="2">Belongs to the metallo-dependent hydrolases superfamily. Adenosine and AMP deaminases family.</text>
</comment>
<dbReference type="PANTHER" id="PTHR43114">
    <property type="entry name" value="ADENINE DEAMINASE"/>
    <property type="match status" value="1"/>
</dbReference>
<dbReference type="Pfam" id="PF00962">
    <property type="entry name" value="A_deaminase"/>
    <property type="match status" value="1"/>
</dbReference>
<reference evidence="7 8" key="1">
    <citation type="journal article" date="2010" name="Stand. Genomic Sci.">
        <title>Complete genome sequence of Conexibacter woesei type strain (ID131577).</title>
        <authorList>
            <person name="Pukall R."/>
            <person name="Lapidus A."/>
            <person name="Glavina Del Rio T."/>
            <person name="Copeland A."/>
            <person name="Tice H."/>
            <person name="Cheng J.-F."/>
            <person name="Lucas S."/>
            <person name="Chen F."/>
            <person name="Nolan M."/>
            <person name="Bruce D."/>
            <person name="Goodwin L."/>
            <person name="Pitluck S."/>
            <person name="Mavromatis K."/>
            <person name="Ivanova N."/>
            <person name="Ovchinnikova G."/>
            <person name="Pati A."/>
            <person name="Chen A."/>
            <person name="Palaniappan K."/>
            <person name="Land M."/>
            <person name="Hauser L."/>
            <person name="Chang Y.-J."/>
            <person name="Jeffries C.D."/>
            <person name="Chain P."/>
            <person name="Meincke L."/>
            <person name="Sims D."/>
            <person name="Brettin T."/>
            <person name="Detter J.C."/>
            <person name="Rohde M."/>
            <person name="Goeker M."/>
            <person name="Bristow J."/>
            <person name="Eisen J.A."/>
            <person name="Markowitz V."/>
            <person name="Kyrpides N.C."/>
            <person name="Klenk H.-P."/>
            <person name="Hugenholtz P."/>
        </authorList>
    </citation>
    <scope>NUCLEOTIDE SEQUENCE [LARGE SCALE GENOMIC DNA]</scope>
    <source>
        <strain evidence="8">DSM 14684 / CIP 108061 / JCM 11494 / NBRC 100937 / ID131577</strain>
    </source>
</reference>
<dbReference type="STRING" id="469383.Cwoe_3597"/>
<feature type="domain" description="Adenosine deaminase" evidence="6">
    <location>
        <begin position="10"/>
        <end position="323"/>
    </location>
</feature>
<evidence type="ECO:0000256" key="1">
    <source>
        <dbReference type="ARBA" id="ARBA00001947"/>
    </source>
</evidence>
<gene>
    <name evidence="7" type="ordered locus">Cwoe_3597</name>
</gene>
<evidence type="ECO:0000259" key="6">
    <source>
        <dbReference type="Pfam" id="PF00962"/>
    </source>
</evidence>
<dbReference type="GO" id="GO:0046872">
    <property type="term" value="F:metal ion binding"/>
    <property type="evidence" value="ECO:0007669"/>
    <property type="project" value="UniProtKB-KW"/>
</dbReference>
<organism evidence="7 8">
    <name type="scientific">Conexibacter woesei (strain DSM 14684 / CCUG 47730 / CIP 108061 / JCM 11494 / NBRC 100937 / ID131577)</name>
    <dbReference type="NCBI Taxonomy" id="469383"/>
    <lineage>
        <taxon>Bacteria</taxon>
        <taxon>Bacillati</taxon>
        <taxon>Actinomycetota</taxon>
        <taxon>Thermoleophilia</taxon>
        <taxon>Solirubrobacterales</taxon>
        <taxon>Conexibacteraceae</taxon>
        <taxon>Conexibacter</taxon>
    </lineage>
</organism>
<dbReference type="SUPFAM" id="SSF51556">
    <property type="entry name" value="Metallo-dependent hydrolases"/>
    <property type="match status" value="1"/>
</dbReference>
<dbReference type="EMBL" id="CP001854">
    <property type="protein sequence ID" value="ADB52014.1"/>
    <property type="molecule type" value="Genomic_DNA"/>
</dbReference>
<dbReference type="Gene3D" id="3.20.20.140">
    <property type="entry name" value="Metal-dependent hydrolases"/>
    <property type="match status" value="1"/>
</dbReference>
<dbReference type="EC" id="3.5.4.4" evidence="7"/>
<dbReference type="NCBIfam" id="TIGR01430">
    <property type="entry name" value="aden_deam"/>
    <property type="match status" value="1"/>
</dbReference>
<evidence type="ECO:0000313" key="8">
    <source>
        <dbReference type="Proteomes" id="UP000008229"/>
    </source>
</evidence>
<dbReference type="eggNOG" id="COG1816">
    <property type="taxonomic scope" value="Bacteria"/>
</dbReference>
<dbReference type="HOGENOM" id="CLU_039228_7_1_11"/>
<dbReference type="Proteomes" id="UP000008229">
    <property type="component" value="Chromosome"/>
</dbReference>
<dbReference type="RefSeq" id="WP_012935065.1">
    <property type="nucleotide sequence ID" value="NC_013739.1"/>
</dbReference>
<comment type="cofactor">
    <cofactor evidence="1">
        <name>Zn(2+)</name>
        <dbReference type="ChEBI" id="CHEBI:29105"/>
    </cofactor>
</comment>
<dbReference type="InterPro" id="IPR032466">
    <property type="entry name" value="Metal_Hydrolase"/>
</dbReference>
<dbReference type="AlphaFoldDB" id="D3F0F4"/>